<gene>
    <name evidence="2" type="ORF">LWI29_016926</name>
</gene>
<proteinExistence type="predicted"/>
<comment type="caution">
    <text evidence="2">The sequence shown here is derived from an EMBL/GenBank/DDBJ whole genome shotgun (WGS) entry which is preliminary data.</text>
</comment>
<evidence type="ECO:0000259" key="1">
    <source>
        <dbReference type="Pfam" id="PF07727"/>
    </source>
</evidence>
<dbReference type="Pfam" id="PF07727">
    <property type="entry name" value="RVT_2"/>
    <property type="match status" value="1"/>
</dbReference>
<dbReference type="SUPFAM" id="SSF56672">
    <property type="entry name" value="DNA/RNA polymerases"/>
    <property type="match status" value="1"/>
</dbReference>
<organism evidence="2 3">
    <name type="scientific">Acer saccharum</name>
    <name type="common">Sugar maple</name>
    <dbReference type="NCBI Taxonomy" id="4024"/>
    <lineage>
        <taxon>Eukaryota</taxon>
        <taxon>Viridiplantae</taxon>
        <taxon>Streptophyta</taxon>
        <taxon>Embryophyta</taxon>
        <taxon>Tracheophyta</taxon>
        <taxon>Spermatophyta</taxon>
        <taxon>Magnoliopsida</taxon>
        <taxon>eudicotyledons</taxon>
        <taxon>Gunneridae</taxon>
        <taxon>Pentapetalae</taxon>
        <taxon>rosids</taxon>
        <taxon>malvids</taxon>
        <taxon>Sapindales</taxon>
        <taxon>Sapindaceae</taxon>
        <taxon>Hippocastanoideae</taxon>
        <taxon>Acereae</taxon>
        <taxon>Acer</taxon>
    </lineage>
</organism>
<reference evidence="2" key="1">
    <citation type="journal article" date="2022" name="Plant J.">
        <title>Strategies of tolerance reflected in two North American maple genomes.</title>
        <authorList>
            <person name="McEvoy S.L."/>
            <person name="Sezen U.U."/>
            <person name="Trouern-Trend A."/>
            <person name="McMahon S.M."/>
            <person name="Schaberg P.G."/>
            <person name="Yang J."/>
            <person name="Wegrzyn J.L."/>
            <person name="Swenson N.G."/>
        </authorList>
    </citation>
    <scope>NUCLEOTIDE SEQUENCE</scope>
    <source>
        <strain evidence="2">NS2018</strain>
    </source>
</reference>
<dbReference type="InterPro" id="IPR013103">
    <property type="entry name" value="RVT_2"/>
</dbReference>
<keyword evidence="3" id="KW-1185">Reference proteome</keyword>
<protein>
    <recommendedName>
        <fullName evidence="1">Reverse transcriptase Ty1/copia-type domain-containing protein</fullName>
    </recommendedName>
</protein>
<feature type="domain" description="Reverse transcriptase Ty1/copia-type" evidence="1">
    <location>
        <begin position="11"/>
        <end position="154"/>
    </location>
</feature>
<sequence>MTCPSPLIFTYNTLLVAKGFHQRPDIDFTETFSPIVKPVTIRLILTLAVTNGWPLRQLDVNNAFLQGSLSDDVYMTQPLGFVDSTKPHHVCKLQKAIYGLRQAPRAWYNELRSFLLATGFVNSQCDTSLFILRRSGHTLYLLVYVDDIIITGSSKS</sequence>
<dbReference type="InterPro" id="IPR043502">
    <property type="entry name" value="DNA/RNA_pol_sf"/>
</dbReference>
<dbReference type="Proteomes" id="UP001168877">
    <property type="component" value="Unassembled WGS sequence"/>
</dbReference>
<dbReference type="AlphaFoldDB" id="A0AA39VUZ7"/>
<accession>A0AA39VUZ7</accession>
<reference evidence="2" key="2">
    <citation type="submission" date="2023-06" db="EMBL/GenBank/DDBJ databases">
        <authorList>
            <person name="Swenson N.G."/>
            <person name="Wegrzyn J.L."/>
            <person name="Mcevoy S.L."/>
        </authorList>
    </citation>
    <scope>NUCLEOTIDE SEQUENCE</scope>
    <source>
        <strain evidence="2">NS2018</strain>
        <tissue evidence="2">Leaf</tissue>
    </source>
</reference>
<dbReference type="EMBL" id="JAUESC010000369">
    <property type="protein sequence ID" value="KAK0593680.1"/>
    <property type="molecule type" value="Genomic_DNA"/>
</dbReference>
<name>A0AA39VUZ7_ACESA</name>
<evidence type="ECO:0000313" key="2">
    <source>
        <dbReference type="EMBL" id="KAK0593680.1"/>
    </source>
</evidence>
<evidence type="ECO:0000313" key="3">
    <source>
        <dbReference type="Proteomes" id="UP001168877"/>
    </source>
</evidence>